<keyword evidence="1" id="KW-0805">Transcription regulation</keyword>
<evidence type="ECO:0000256" key="2">
    <source>
        <dbReference type="ARBA" id="ARBA00023125"/>
    </source>
</evidence>
<dbReference type="InterPro" id="IPR053142">
    <property type="entry name" value="PchR_regulatory_protein"/>
</dbReference>
<reference evidence="5" key="2">
    <citation type="submission" date="2023-08" db="EMBL/GenBank/DDBJ databases">
        <title>Identification and characterization of horizontal gene transfer across gut microbiota members of farm animals based on homology search.</title>
        <authorList>
            <person name="Schwarzerova J."/>
            <person name="Nykrynova M."/>
            <person name="Jureckova K."/>
            <person name="Cejkova D."/>
            <person name="Rychlik I."/>
        </authorList>
    </citation>
    <scope>NUCLEOTIDE SEQUENCE</scope>
    <source>
        <strain evidence="5">15_COKtk</strain>
    </source>
</reference>
<dbReference type="PROSITE" id="PS00041">
    <property type="entry name" value="HTH_ARAC_FAMILY_1"/>
    <property type="match status" value="1"/>
</dbReference>
<gene>
    <name evidence="5" type="ORF">QVN40_04865</name>
</gene>
<evidence type="ECO:0000256" key="1">
    <source>
        <dbReference type="ARBA" id="ARBA00023015"/>
    </source>
</evidence>
<dbReference type="Pfam" id="PF12833">
    <property type="entry name" value="HTH_18"/>
    <property type="match status" value="1"/>
</dbReference>
<dbReference type="InterPro" id="IPR009057">
    <property type="entry name" value="Homeodomain-like_sf"/>
</dbReference>
<reference evidence="5" key="1">
    <citation type="submission" date="2023-06" db="EMBL/GenBank/DDBJ databases">
        <authorList>
            <person name="Zeman M."/>
            <person name="Kubasova T."/>
            <person name="Jahodarova E."/>
            <person name="Nykrynova M."/>
            <person name="Rychlik I."/>
        </authorList>
    </citation>
    <scope>NUCLEOTIDE SEQUENCE</scope>
    <source>
        <strain evidence="5">15_COKtk</strain>
    </source>
</reference>
<dbReference type="GO" id="GO:0043565">
    <property type="term" value="F:sequence-specific DNA binding"/>
    <property type="evidence" value="ECO:0007669"/>
    <property type="project" value="InterPro"/>
</dbReference>
<dbReference type="SUPFAM" id="SSF46689">
    <property type="entry name" value="Homeodomain-like"/>
    <property type="match status" value="1"/>
</dbReference>
<dbReference type="PANTHER" id="PTHR47893:SF1">
    <property type="entry name" value="REGULATORY PROTEIN PCHR"/>
    <property type="match status" value="1"/>
</dbReference>
<dbReference type="InterPro" id="IPR018060">
    <property type="entry name" value="HTH_AraC"/>
</dbReference>
<accession>A0AAW7JW21</accession>
<proteinExistence type="predicted"/>
<dbReference type="RefSeq" id="WP_289826933.1">
    <property type="nucleotide sequence ID" value="NZ_JAUEIR010000004.1"/>
</dbReference>
<protein>
    <submittedName>
        <fullName evidence="5">AraC family transcriptional regulator</fullName>
    </submittedName>
</protein>
<evidence type="ECO:0000256" key="3">
    <source>
        <dbReference type="ARBA" id="ARBA00023163"/>
    </source>
</evidence>
<dbReference type="Gene3D" id="1.10.10.60">
    <property type="entry name" value="Homeodomain-like"/>
    <property type="match status" value="2"/>
</dbReference>
<feature type="domain" description="HTH araC/xylS-type" evidence="4">
    <location>
        <begin position="217"/>
        <end position="317"/>
    </location>
</feature>
<evidence type="ECO:0000259" key="4">
    <source>
        <dbReference type="PROSITE" id="PS01124"/>
    </source>
</evidence>
<dbReference type="EMBL" id="JAUEIR010000004">
    <property type="protein sequence ID" value="MDN0069033.1"/>
    <property type="molecule type" value="Genomic_DNA"/>
</dbReference>
<name>A0AAW7JW21_9ACTN</name>
<sequence length="333" mass="36010">MGKTTDARAARPDGEPELFQAAELERMGMLPAEQDEGAGTLFSGDGVRADGWYRAWTCGDFTVVTCDFTILEDTLFAIDTRRYLTVRGPMARPYDREASTEAAAIAYIETRKGWVTSPVLAGSHFSYTEVEYFEDALRDAFAELGRDSIDEISSLLAEMHRSVGWAPGVLSALGEIARTDPKAPGASLVYEGAAKMLLGALVGTTAAALPKDQGDRAGILAAIELAHARWRDGASQQEAATVAGMGLTKFKRLFRRTTGRSWGAYLTEMRLQEARSLLTSGRTVREAAELAGYRSPTSFAAAFARAHGVSPQQFKELARLQAVNVEDAQVLDG</sequence>
<dbReference type="AlphaFoldDB" id="A0AAW7JW21"/>
<evidence type="ECO:0000313" key="5">
    <source>
        <dbReference type="EMBL" id="MDN0069033.1"/>
    </source>
</evidence>
<dbReference type="PROSITE" id="PS01124">
    <property type="entry name" value="HTH_ARAC_FAMILY_2"/>
    <property type="match status" value="1"/>
</dbReference>
<comment type="caution">
    <text evidence="5">The sequence shown here is derived from an EMBL/GenBank/DDBJ whole genome shotgun (WGS) entry which is preliminary data.</text>
</comment>
<dbReference type="GO" id="GO:0003700">
    <property type="term" value="F:DNA-binding transcription factor activity"/>
    <property type="evidence" value="ECO:0007669"/>
    <property type="project" value="InterPro"/>
</dbReference>
<organism evidence="5 6">
    <name type="scientific">Collinsella ihumii</name>
    <dbReference type="NCBI Taxonomy" id="1720204"/>
    <lineage>
        <taxon>Bacteria</taxon>
        <taxon>Bacillati</taxon>
        <taxon>Actinomycetota</taxon>
        <taxon>Coriobacteriia</taxon>
        <taxon>Coriobacteriales</taxon>
        <taxon>Coriobacteriaceae</taxon>
        <taxon>Collinsella</taxon>
    </lineage>
</organism>
<evidence type="ECO:0000313" key="6">
    <source>
        <dbReference type="Proteomes" id="UP001168505"/>
    </source>
</evidence>
<dbReference type="SMART" id="SM00342">
    <property type="entry name" value="HTH_ARAC"/>
    <property type="match status" value="1"/>
</dbReference>
<dbReference type="Proteomes" id="UP001168505">
    <property type="component" value="Unassembled WGS sequence"/>
</dbReference>
<dbReference type="PANTHER" id="PTHR47893">
    <property type="entry name" value="REGULATORY PROTEIN PCHR"/>
    <property type="match status" value="1"/>
</dbReference>
<keyword evidence="2" id="KW-0238">DNA-binding</keyword>
<dbReference type="InterPro" id="IPR018062">
    <property type="entry name" value="HTH_AraC-typ_CS"/>
</dbReference>
<keyword evidence="3" id="KW-0804">Transcription</keyword>